<reference evidence="2 3" key="1">
    <citation type="submission" date="2018-08" db="EMBL/GenBank/DDBJ databases">
        <authorList>
            <person name="Lorentzen P. G. S. M."/>
        </authorList>
    </citation>
    <scope>NUCLEOTIDE SEQUENCE [LARGE SCALE GENOMIC DNA]</scope>
    <source>
        <strain evidence="2 3">CRBO_1381</strain>
    </source>
</reference>
<accession>A0AAQ2ZFR3</accession>
<evidence type="ECO:0000256" key="1">
    <source>
        <dbReference type="SAM" id="MobiDB-lite"/>
    </source>
</evidence>
<evidence type="ECO:0000313" key="3">
    <source>
        <dbReference type="Proteomes" id="UP000294726"/>
    </source>
</evidence>
<dbReference type="Proteomes" id="UP000294726">
    <property type="component" value="Chromosome"/>
</dbReference>
<dbReference type="EMBL" id="LR031358">
    <property type="protein sequence ID" value="VDB98034.1"/>
    <property type="molecule type" value="Genomic_DNA"/>
</dbReference>
<proteinExistence type="predicted"/>
<sequence>MDQLTNSNSTSKSSVEKAKRGNSYSEFTFKNNDFKIIATKEYSIQ</sequence>
<organism evidence="2 3">
    <name type="scientific">Oenococcus oeni</name>
    <name type="common">Leuconostoc oenos</name>
    <dbReference type="NCBI Taxonomy" id="1247"/>
    <lineage>
        <taxon>Bacteria</taxon>
        <taxon>Bacillati</taxon>
        <taxon>Bacillota</taxon>
        <taxon>Bacilli</taxon>
        <taxon>Lactobacillales</taxon>
        <taxon>Lactobacillaceae</taxon>
        <taxon>Oenococcus</taxon>
    </lineage>
</organism>
<gene>
    <name evidence="2" type="ORF">OENI_0892</name>
</gene>
<feature type="compositionally biased region" description="Polar residues" evidence="1">
    <location>
        <begin position="1"/>
        <end position="13"/>
    </location>
</feature>
<name>A0AAQ2ZFR3_OENOE</name>
<protein>
    <submittedName>
        <fullName evidence="2">Uncharacterized protein</fullName>
    </submittedName>
</protein>
<feature type="region of interest" description="Disordered" evidence="1">
    <location>
        <begin position="1"/>
        <end position="21"/>
    </location>
</feature>
<dbReference type="AlphaFoldDB" id="A0AAQ2ZFR3"/>
<evidence type="ECO:0000313" key="2">
    <source>
        <dbReference type="EMBL" id="VDB98034.1"/>
    </source>
</evidence>